<keyword evidence="8" id="KW-1185">Reference proteome</keyword>
<evidence type="ECO:0000256" key="1">
    <source>
        <dbReference type="ARBA" id="ARBA00004418"/>
    </source>
</evidence>
<dbReference type="GO" id="GO:0042597">
    <property type="term" value="C:periplasmic space"/>
    <property type="evidence" value="ECO:0007669"/>
    <property type="project" value="UniProtKB-SubCell"/>
</dbReference>
<evidence type="ECO:0000256" key="3">
    <source>
        <dbReference type="ARBA" id="ARBA00017442"/>
    </source>
</evidence>
<dbReference type="InterPro" id="IPR047726">
    <property type="entry name" value="CsgH_dom"/>
</dbReference>
<dbReference type="InterPro" id="IPR053722">
    <property type="entry name" value="Curli_assembly_CsgC/AgfC"/>
</dbReference>
<dbReference type="Proteomes" id="UP001058124">
    <property type="component" value="Unassembled WGS sequence"/>
</dbReference>
<dbReference type="NCBIfam" id="NF007507">
    <property type="entry name" value="PRK10102.1"/>
    <property type="match status" value="1"/>
</dbReference>
<dbReference type="Gene3D" id="2.60.40.2420">
    <property type="match status" value="1"/>
</dbReference>
<dbReference type="EMBL" id="BRLH01000005">
    <property type="protein sequence ID" value="GKX56226.1"/>
    <property type="molecule type" value="Genomic_DNA"/>
</dbReference>
<evidence type="ECO:0000256" key="4">
    <source>
        <dbReference type="ARBA" id="ARBA00022729"/>
    </source>
</evidence>
<evidence type="ECO:0000313" key="8">
    <source>
        <dbReference type="Proteomes" id="UP001058124"/>
    </source>
</evidence>
<dbReference type="InterPro" id="IPR014491">
    <property type="entry name" value="Curli_production_prot_CsgC"/>
</dbReference>
<evidence type="ECO:0000313" key="7">
    <source>
        <dbReference type="EMBL" id="GKX56226.1"/>
    </source>
</evidence>
<comment type="similarity">
    <text evidence="2">Belongs to the CsgC/AgfC family.</text>
</comment>
<keyword evidence="4" id="KW-0732">Signal</keyword>
<proteinExistence type="inferred from homology"/>
<dbReference type="AlphaFoldDB" id="A0AAV5N277"/>
<evidence type="ECO:0000256" key="6">
    <source>
        <dbReference type="ARBA" id="ARBA00023186"/>
    </source>
</evidence>
<name>A0AAV5N277_9GAMM</name>
<dbReference type="RefSeq" id="WP_027274735.1">
    <property type="nucleotide sequence ID" value="NZ_BRLH01000005.1"/>
</dbReference>
<evidence type="ECO:0000256" key="5">
    <source>
        <dbReference type="ARBA" id="ARBA00022764"/>
    </source>
</evidence>
<protein>
    <recommendedName>
        <fullName evidence="3">Curli assembly protein CsgC</fullName>
    </recommendedName>
</protein>
<organism evidence="7 8">
    <name type="scientific">Leminorella grimontii</name>
    <dbReference type="NCBI Taxonomy" id="82981"/>
    <lineage>
        <taxon>Bacteria</taxon>
        <taxon>Pseudomonadati</taxon>
        <taxon>Pseudomonadota</taxon>
        <taxon>Gammaproteobacteria</taxon>
        <taxon>Enterobacterales</taxon>
        <taxon>Budviciaceae</taxon>
        <taxon>Leminorella</taxon>
    </lineage>
</organism>
<evidence type="ECO:0000256" key="2">
    <source>
        <dbReference type="ARBA" id="ARBA00006329"/>
    </source>
</evidence>
<reference evidence="7" key="1">
    <citation type="submission" date="2022-06" db="EMBL/GenBank/DDBJ databases">
        <title>Draft genome sequences of Leminorella grimontii str. JCM5902.</title>
        <authorList>
            <person name="Wakabayashi Y."/>
            <person name="Kojima K."/>
        </authorList>
    </citation>
    <scope>NUCLEOTIDE SEQUENCE</scope>
    <source>
        <strain evidence="7">JCM 5902</strain>
    </source>
</reference>
<gene>
    <name evidence="7" type="ORF">SOASR030_23380</name>
</gene>
<comment type="caution">
    <text evidence="7">The sequence shown here is derived from an EMBL/GenBank/DDBJ whole genome shotgun (WGS) entry which is preliminary data.</text>
</comment>
<keyword evidence="5" id="KW-0574">Periplasm</keyword>
<dbReference type="Pfam" id="PF10610">
    <property type="entry name" value="Tafi-CsgC"/>
    <property type="match status" value="1"/>
</dbReference>
<sequence>MSLLLVAALSQPLWFNVQQDGANFTVVPMAKLDNACECRLVVEVKRRGAQGESLSVQRQNVSLAAGQEREMGKMTFSASRGDSVQVNVTLSDGASVSFSERWEYPPKI</sequence>
<keyword evidence="6" id="KW-0143">Chaperone</keyword>
<comment type="subcellular location">
    <subcellularLocation>
        <location evidence="1">Periplasm</location>
    </subcellularLocation>
</comment>
<accession>A0AAV5N277</accession>
<dbReference type="NCBIfam" id="NF041112">
    <property type="entry name" value="chap_CsgH_alph"/>
    <property type="match status" value="1"/>
</dbReference>